<protein>
    <submittedName>
        <fullName evidence="2">Uncharacterized protein</fullName>
    </submittedName>
</protein>
<sequence>MLVLVYLCYWDKLYRSQLLVRSAGGAREPLNYAPPVLRFSCTQHRPCQLPRWIHTPPAGAAVQTPLQLPPQPLTTRITTTPTGSPALPALA</sequence>
<feature type="compositionally biased region" description="Low complexity" evidence="1">
    <location>
        <begin position="73"/>
        <end position="82"/>
    </location>
</feature>
<keyword evidence="3" id="KW-1185">Reference proteome</keyword>
<evidence type="ECO:0000313" key="2">
    <source>
        <dbReference type="EMBL" id="CAL1607957.1"/>
    </source>
</evidence>
<reference evidence="2 3" key="1">
    <citation type="submission" date="2024-04" db="EMBL/GenBank/DDBJ databases">
        <authorList>
            <person name="Waldvogel A.-M."/>
            <person name="Schoenle A."/>
        </authorList>
    </citation>
    <scope>NUCLEOTIDE SEQUENCE [LARGE SCALE GENOMIC DNA]</scope>
</reference>
<evidence type="ECO:0000256" key="1">
    <source>
        <dbReference type="SAM" id="MobiDB-lite"/>
    </source>
</evidence>
<dbReference type="AlphaFoldDB" id="A0AAV2M3N8"/>
<gene>
    <name evidence="2" type="ORF">KC01_LOCUS34962</name>
</gene>
<accession>A0AAV2M3N8</accession>
<feature type="region of interest" description="Disordered" evidence="1">
    <location>
        <begin position="65"/>
        <end position="91"/>
    </location>
</feature>
<dbReference type="Proteomes" id="UP001497482">
    <property type="component" value="Chromosome 6"/>
</dbReference>
<name>A0AAV2M3N8_KNICA</name>
<organism evidence="2 3">
    <name type="scientific">Knipowitschia caucasica</name>
    <name type="common">Caucasian dwarf goby</name>
    <name type="synonym">Pomatoschistus caucasicus</name>
    <dbReference type="NCBI Taxonomy" id="637954"/>
    <lineage>
        <taxon>Eukaryota</taxon>
        <taxon>Metazoa</taxon>
        <taxon>Chordata</taxon>
        <taxon>Craniata</taxon>
        <taxon>Vertebrata</taxon>
        <taxon>Euteleostomi</taxon>
        <taxon>Actinopterygii</taxon>
        <taxon>Neopterygii</taxon>
        <taxon>Teleostei</taxon>
        <taxon>Neoteleostei</taxon>
        <taxon>Acanthomorphata</taxon>
        <taxon>Gobiaria</taxon>
        <taxon>Gobiiformes</taxon>
        <taxon>Gobioidei</taxon>
        <taxon>Gobiidae</taxon>
        <taxon>Gobiinae</taxon>
        <taxon>Knipowitschia</taxon>
    </lineage>
</organism>
<dbReference type="EMBL" id="OZ035828">
    <property type="protein sequence ID" value="CAL1607957.1"/>
    <property type="molecule type" value="Genomic_DNA"/>
</dbReference>
<evidence type="ECO:0000313" key="3">
    <source>
        <dbReference type="Proteomes" id="UP001497482"/>
    </source>
</evidence>
<proteinExistence type="predicted"/>